<dbReference type="OrthoDB" id="2555519at2759"/>
<gene>
    <name evidence="2" type="ORF">BC936DRAFT_142000</name>
</gene>
<feature type="compositionally biased region" description="Low complexity" evidence="1">
    <location>
        <begin position="402"/>
        <end position="413"/>
    </location>
</feature>
<feature type="compositionally biased region" description="Low complexity" evidence="1">
    <location>
        <begin position="424"/>
        <end position="438"/>
    </location>
</feature>
<feature type="region of interest" description="Disordered" evidence="1">
    <location>
        <begin position="142"/>
        <end position="197"/>
    </location>
</feature>
<dbReference type="AlphaFoldDB" id="A0A433DFL6"/>
<feature type="region of interest" description="Disordered" evidence="1">
    <location>
        <begin position="1"/>
        <end position="106"/>
    </location>
</feature>
<accession>A0A433DFL6</accession>
<name>A0A433DFL6_9FUNG</name>
<reference evidence="2 3" key="1">
    <citation type="journal article" date="2018" name="New Phytol.">
        <title>Phylogenomics of Endogonaceae and evolution of mycorrhizas within Mucoromycota.</title>
        <authorList>
            <person name="Chang Y."/>
            <person name="Desiro A."/>
            <person name="Na H."/>
            <person name="Sandor L."/>
            <person name="Lipzen A."/>
            <person name="Clum A."/>
            <person name="Barry K."/>
            <person name="Grigoriev I.V."/>
            <person name="Martin F.M."/>
            <person name="Stajich J.E."/>
            <person name="Smith M.E."/>
            <person name="Bonito G."/>
            <person name="Spatafora J.W."/>
        </authorList>
    </citation>
    <scope>NUCLEOTIDE SEQUENCE [LARGE SCALE GENOMIC DNA]</scope>
    <source>
        <strain evidence="2 3">GMNB39</strain>
    </source>
</reference>
<feature type="compositionally biased region" description="Low complexity" evidence="1">
    <location>
        <begin position="38"/>
        <end position="66"/>
    </location>
</feature>
<feature type="compositionally biased region" description="Low complexity" evidence="1">
    <location>
        <begin position="91"/>
        <end position="106"/>
    </location>
</feature>
<feature type="compositionally biased region" description="Acidic residues" evidence="1">
    <location>
        <begin position="314"/>
        <end position="324"/>
    </location>
</feature>
<organism evidence="2 3">
    <name type="scientific">Jimgerdemannia flammicorona</name>
    <dbReference type="NCBI Taxonomy" id="994334"/>
    <lineage>
        <taxon>Eukaryota</taxon>
        <taxon>Fungi</taxon>
        <taxon>Fungi incertae sedis</taxon>
        <taxon>Mucoromycota</taxon>
        <taxon>Mucoromycotina</taxon>
        <taxon>Endogonomycetes</taxon>
        <taxon>Endogonales</taxon>
        <taxon>Endogonaceae</taxon>
        <taxon>Jimgerdemannia</taxon>
    </lineage>
</organism>
<dbReference type="EMBL" id="RBNI01002114">
    <property type="protein sequence ID" value="RUP49624.1"/>
    <property type="molecule type" value="Genomic_DNA"/>
</dbReference>
<evidence type="ECO:0000313" key="2">
    <source>
        <dbReference type="EMBL" id="RUP49624.1"/>
    </source>
</evidence>
<feature type="compositionally biased region" description="Basic and acidic residues" evidence="1">
    <location>
        <begin position="159"/>
        <end position="174"/>
    </location>
</feature>
<feature type="compositionally biased region" description="Polar residues" evidence="1">
    <location>
        <begin position="1"/>
        <end position="16"/>
    </location>
</feature>
<evidence type="ECO:0000313" key="3">
    <source>
        <dbReference type="Proteomes" id="UP000268093"/>
    </source>
</evidence>
<comment type="caution">
    <text evidence="2">The sequence shown here is derived from an EMBL/GenBank/DDBJ whole genome shotgun (WGS) entry which is preliminary data.</text>
</comment>
<feature type="compositionally biased region" description="Polar residues" evidence="1">
    <location>
        <begin position="175"/>
        <end position="187"/>
    </location>
</feature>
<proteinExistence type="predicted"/>
<feature type="compositionally biased region" description="Acidic residues" evidence="1">
    <location>
        <begin position="386"/>
        <end position="399"/>
    </location>
</feature>
<feature type="region of interest" description="Disordered" evidence="1">
    <location>
        <begin position="386"/>
        <end position="467"/>
    </location>
</feature>
<sequence length="467" mass="49553">MSTPAFTLWSPSQQTMGKEATASRAVNIVRPGTNSVVSPSAHSNSSASSYFPASSALSPPVVSPSPGHHKPRVTNAAQIDSTEGAVRLAQSHSTSSSSSTSTNASNHSYFSTYSSQSNHKRVAPTIYNSSTINSAFNIHKREGERQRSNSLLSRTASQRSDDGFHSDSSDRQSDESASFLNNSNGSRHSILDGASLSPLTPNYNRASVIGAADDRVKLGPQRPETLGNDIPNKVVAKIKSGTILNGKGELVTMGSGSTTHDSQDGARVNRKIADLELQNASLLAVIKRLEDEKKTQKQAGGSMDIKKQMSSGDDPNDEVTDLTEEDIDSDTIFKRICLTMDGLINEAKTAIAYQPTSSGKVLSQYNNGSAAGTNPVSFKLTPDEYDAADESSKDDDDDERLSTTSSVDSGTVTPRQATTPIPFSKSATSKATTASKSTQPVKIVVTKPRSTSTVRKAPLPHKTGLLS</sequence>
<evidence type="ECO:0000256" key="1">
    <source>
        <dbReference type="SAM" id="MobiDB-lite"/>
    </source>
</evidence>
<protein>
    <submittedName>
        <fullName evidence="2">Uncharacterized protein</fullName>
    </submittedName>
</protein>
<feature type="region of interest" description="Disordered" evidence="1">
    <location>
        <begin position="294"/>
        <end position="324"/>
    </location>
</feature>
<dbReference type="Proteomes" id="UP000268093">
    <property type="component" value="Unassembled WGS sequence"/>
</dbReference>
<keyword evidence="3" id="KW-1185">Reference proteome</keyword>
<feature type="compositionally biased region" description="Polar residues" evidence="1">
    <location>
        <begin position="148"/>
        <end position="158"/>
    </location>
</feature>